<dbReference type="SUPFAM" id="SSF46785">
    <property type="entry name" value="Winged helix' DNA-binding domain"/>
    <property type="match status" value="1"/>
</dbReference>
<proteinExistence type="predicted"/>
<dbReference type="GO" id="GO:0006950">
    <property type="term" value="P:response to stress"/>
    <property type="evidence" value="ECO:0007669"/>
    <property type="project" value="TreeGrafter"/>
</dbReference>
<dbReference type="AlphaFoldDB" id="A0A5R9LKG7"/>
<dbReference type="EMBL" id="VCHQ01000009">
    <property type="protein sequence ID" value="TLV20599.1"/>
    <property type="molecule type" value="Genomic_DNA"/>
</dbReference>
<dbReference type="InterPro" id="IPR000835">
    <property type="entry name" value="HTH_MarR-typ"/>
</dbReference>
<dbReference type="PANTHER" id="PTHR33164:SF43">
    <property type="entry name" value="HTH-TYPE TRANSCRIPTIONAL REPRESSOR YETL"/>
    <property type="match status" value="1"/>
</dbReference>
<keyword evidence="3" id="KW-1185">Reference proteome</keyword>
<comment type="caution">
    <text evidence="2">The sequence shown here is derived from an EMBL/GenBank/DDBJ whole genome shotgun (WGS) entry which is preliminary data.</text>
</comment>
<protein>
    <submittedName>
        <fullName evidence="2">MarR family transcriptional regulator</fullName>
    </submittedName>
</protein>
<dbReference type="InterPro" id="IPR039422">
    <property type="entry name" value="MarR/SlyA-like"/>
</dbReference>
<dbReference type="InterPro" id="IPR036390">
    <property type="entry name" value="WH_DNA-bd_sf"/>
</dbReference>
<dbReference type="Gene3D" id="1.10.10.10">
    <property type="entry name" value="Winged helix-like DNA-binding domain superfamily/Winged helix DNA-binding domain"/>
    <property type="match status" value="1"/>
</dbReference>
<dbReference type="Pfam" id="PF01047">
    <property type="entry name" value="MarR"/>
    <property type="match status" value="1"/>
</dbReference>
<organism evidence="2 3">
    <name type="scientific">Klebsiella indica</name>
    <dbReference type="NCBI Taxonomy" id="2582917"/>
    <lineage>
        <taxon>Bacteria</taxon>
        <taxon>Pseudomonadati</taxon>
        <taxon>Pseudomonadota</taxon>
        <taxon>Gammaproteobacteria</taxon>
        <taxon>Enterobacterales</taxon>
        <taxon>Enterobacteriaceae</taxon>
        <taxon>Klebsiella/Raoultella group</taxon>
        <taxon>Klebsiella</taxon>
    </lineage>
</organism>
<reference evidence="2 3" key="1">
    <citation type="submission" date="2019-05" db="EMBL/GenBank/DDBJ databases">
        <title>Genome sequence of Klebsiella sp strain TOUT106.</title>
        <authorList>
            <person name="Rahi P."/>
            <person name="Chaudhari D."/>
        </authorList>
    </citation>
    <scope>NUCLEOTIDE SEQUENCE [LARGE SCALE GENOMIC DNA]</scope>
    <source>
        <strain evidence="2 3">TOUT106</strain>
    </source>
</reference>
<dbReference type="GO" id="GO:0003700">
    <property type="term" value="F:DNA-binding transcription factor activity"/>
    <property type="evidence" value="ECO:0007669"/>
    <property type="project" value="InterPro"/>
</dbReference>
<evidence type="ECO:0000259" key="1">
    <source>
        <dbReference type="PROSITE" id="PS50995"/>
    </source>
</evidence>
<accession>A0A5R9LKG7</accession>
<feature type="domain" description="HTH marR-type" evidence="1">
    <location>
        <begin position="17"/>
        <end position="151"/>
    </location>
</feature>
<dbReference type="InterPro" id="IPR036388">
    <property type="entry name" value="WH-like_DNA-bd_sf"/>
</dbReference>
<sequence length="153" mass="18071">MKKMTELKPDAPESIDFIKTEQALLRLSRSLLDFWRRYDQQTPIGNISWNEYYYINALRDGPLSLKELAQKVSVKTSSASAMVSKLEQRNMICRFKSQQDRRIIHLQLTTEAKAQLALEWNVYQEFLCNLQQRMPEDEFTALCNLLIKNARYF</sequence>
<evidence type="ECO:0000313" key="2">
    <source>
        <dbReference type="EMBL" id="TLV20599.1"/>
    </source>
</evidence>
<evidence type="ECO:0000313" key="3">
    <source>
        <dbReference type="Proteomes" id="UP000307430"/>
    </source>
</evidence>
<dbReference type="PROSITE" id="PS50995">
    <property type="entry name" value="HTH_MARR_2"/>
    <property type="match status" value="1"/>
</dbReference>
<dbReference type="PRINTS" id="PR00598">
    <property type="entry name" value="HTHMARR"/>
</dbReference>
<name>A0A5R9LKG7_9ENTR</name>
<dbReference type="PANTHER" id="PTHR33164">
    <property type="entry name" value="TRANSCRIPTIONAL REGULATOR, MARR FAMILY"/>
    <property type="match status" value="1"/>
</dbReference>
<gene>
    <name evidence="2" type="ORF">FE839_08025</name>
</gene>
<dbReference type="Proteomes" id="UP000307430">
    <property type="component" value="Unassembled WGS sequence"/>
</dbReference>
<dbReference type="SMART" id="SM00347">
    <property type="entry name" value="HTH_MARR"/>
    <property type="match status" value="1"/>
</dbReference>